<organism evidence="6 7">
    <name type="scientific">Bifidobacterium longum subsp. suis</name>
    <dbReference type="NCBI Taxonomy" id="1695"/>
    <lineage>
        <taxon>Bacteria</taxon>
        <taxon>Bacillati</taxon>
        <taxon>Actinomycetota</taxon>
        <taxon>Actinomycetes</taxon>
        <taxon>Bifidobacteriales</taxon>
        <taxon>Bifidobacteriaceae</taxon>
        <taxon>Bifidobacterium</taxon>
    </lineage>
</organism>
<evidence type="ECO:0000313" key="7">
    <source>
        <dbReference type="Proteomes" id="UP000029024"/>
    </source>
</evidence>
<dbReference type="AlphaFoldDB" id="A0A087B5H8"/>
<evidence type="ECO:0000256" key="2">
    <source>
        <dbReference type="ARBA" id="ARBA00022692"/>
    </source>
</evidence>
<dbReference type="RefSeq" id="WP_012576582.1">
    <property type="nucleotide sequence ID" value="NZ_JAERWB010000019.1"/>
</dbReference>
<dbReference type="PANTHER" id="PTHR33514:SF13">
    <property type="entry name" value="PROTEIN ABCI12, CHLOROPLASTIC"/>
    <property type="match status" value="1"/>
</dbReference>
<gene>
    <name evidence="6" type="ORF">BLSS_1116</name>
</gene>
<feature type="transmembrane region" description="Helical" evidence="5">
    <location>
        <begin position="21"/>
        <end position="54"/>
    </location>
</feature>
<dbReference type="Pfam" id="PF02361">
    <property type="entry name" value="CbiQ"/>
    <property type="match status" value="1"/>
</dbReference>
<evidence type="ECO:0000256" key="4">
    <source>
        <dbReference type="ARBA" id="ARBA00023136"/>
    </source>
</evidence>
<keyword evidence="2 5" id="KW-0812">Transmembrane</keyword>
<proteinExistence type="predicted"/>
<accession>A0A087B5H8</accession>
<dbReference type="CDD" id="cd16914">
    <property type="entry name" value="EcfT"/>
    <property type="match status" value="1"/>
</dbReference>
<dbReference type="InterPro" id="IPR003339">
    <property type="entry name" value="ABC/ECF_trnsptr_transmembrane"/>
</dbReference>
<feature type="transmembrane region" description="Helical" evidence="5">
    <location>
        <begin position="66"/>
        <end position="86"/>
    </location>
</feature>
<protein>
    <submittedName>
        <fullName evidence="6">Cobalt transport protein</fullName>
    </submittedName>
</protein>
<sequence length="197" mass="21563">MISLYIAGDSVLHRCPAAVKLIVSLVMATVLVIPHLSWWAIAVCGALCAIWYAMSGLGPHVFARQLWSAWWVVAFTVVVQVFFVPWQTTAFNAVRVLELVMIANLVTLTTRTEDMLDTVLAALRPLRRFGVNPDRIGLLCALTISAIPLINRNVRIVREANQARGGHGGVTAWAVPLLVLILKQSDELADALDSRGL</sequence>
<keyword evidence="3 5" id="KW-1133">Transmembrane helix</keyword>
<comment type="subcellular location">
    <subcellularLocation>
        <location evidence="1">Membrane</location>
        <topology evidence="1">Multi-pass membrane protein</topology>
    </subcellularLocation>
</comment>
<evidence type="ECO:0000256" key="5">
    <source>
        <dbReference type="SAM" id="Phobius"/>
    </source>
</evidence>
<dbReference type="GO" id="GO:0005886">
    <property type="term" value="C:plasma membrane"/>
    <property type="evidence" value="ECO:0007669"/>
    <property type="project" value="TreeGrafter"/>
</dbReference>
<comment type="caution">
    <text evidence="6">The sequence shown here is derived from an EMBL/GenBank/DDBJ whole genome shotgun (WGS) entry which is preliminary data.</text>
</comment>
<evidence type="ECO:0000256" key="3">
    <source>
        <dbReference type="ARBA" id="ARBA00022989"/>
    </source>
</evidence>
<dbReference type="PANTHER" id="PTHR33514">
    <property type="entry name" value="PROTEIN ABCI12, CHLOROPLASTIC"/>
    <property type="match status" value="1"/>
</dbReference>
<evidence type="ECO:0000256" key="1">
    <source>
        <dbReference type="ARBA" id="ARBA00004141"/>
    </source>
</evidence>
<name>A0A087B5H8_BIFLN</name>
<reference evidence="6 7" key="1">
    <citation type="submission" date="2014-03" db="EMBL/GenBank/DDBJ databases">
        <title>Genomics of Bifidobacteria.</title>
        <authorList>
            <person name="Ventura M."/>
            <person name="Milani C."/>
            <person name="Lugli G.A."/>
        </authorList>
    </citation>
    <scope>NUCLEOTIDE SEQUENCE [LARGE SCALE GENOMIC DNA]</scope>
    <source>
        <strain evidence="6 7">LMG 21814</strain>
    </source>
</reference>
<dbReference type="Proteomes" id="UP000029024">
    <property type="component" value="Unassembled WGS sequence"/>
</dbReference>
<keyword evidence="4 5" id="KW-0472">Membrane</keyword>
<evidence type="ECO:0000313" key="6">
    <source>
        <dbReference type="EMBL" id="KFI66278.1"/>
    </source>
</evidence>
<dbReference type="EMBL" id="JGZA01000031">
    <property type="protein sequence ID" value="KFI66278.1"/>
    <property type="molecule type" value="Genomic_DNA"/>
</dbReference>